<dbReference type="AlphaFoldDB" id="A0A815G0C9"/>
<evidence type="ECO:0000313" key="1">
    <source>
        <dbReference type="EMBL" id="CAF1332466.1"/>
    </source>
</evidence>
<sequence length="182" mass="20178">MGCTQCRSGMLYAICSDLLITGATLRHPQTLKNNTSTRKQLYAGYEIVAKDSLQDKAHALVPETSLTLSLLCDLINFCGPAIDRAQNYAAAVDDTSIVHTEASSITPQMPTIENNRRNYAAAVDDTNIIHTEASSITPQMPTMEINRRVNKGRILLIIAFQVCMIIDNPNYWIKITVIPQMH</sequence>
<accession>A0A815G0C9</accession>
<dbReference type="Proteomes" id="UP000663882">
    <property type="component" value="Unassembled WGS sequence"/>
</dbReference>
<dbReference type="EMBL" id="CAJNOO010003345">
    <property type="protein sequence ID" value="CAF1332466.1"/>
    <property type="molecule type" value="Genomic_DNA"/>
</dbReference>
<name>A0A815G0C9_9BILA</name>
<comment type="caution">
    <text evidence="1">The sequence shown here is derived from an EMBL/GenBank/DDBJ whole genome shotgun (WGS) entry which is preliminary data.</text>
</comment>
<reference evidence="1" key="1">
    <citation type="submission" date="2021-02" db="EMBL/GenBank/DDBJ databases">
        <authorList>
            <person name="Nowell W R."/>
        </authorList>
    </citation>
    <scope>NUCLEOTIDE SEQUENCE</scope>
</reference>
<evidence type="ECO:0000313" key="2">
    <source>
        <dbReference type="Proteomes" id="UP000663882"/>
    </source>
</evidence>
<organism evidence="1 2">
    <name type="scientific">Rotaria sordida</name>
    <dbReference type="NCBI Taxonomy" id="392033"/>
    <lineage>
        <taxon>Eukaryota</taxon>
        <taxon>Metazoa</taxon>
        <taxon>Spiralia</taxon>
        <taxon>Gnathifera</taxon>
        <taxon>Rotifera</taxon>
        <taxon>Eurotatoria</taxon>
        <taxon>Bdelloidea</taxon>
        <taxon>Philodinida</taxon>
        <taxon>Philodinidae</taxon>
        <taxon>Rotaria</taxon>
    </lineage>
</organism>
<protein>
    <submittedName>
        <fullName evidence="1">Uncharacterized protein</fullName>
    </submittedName>
</protein>
<dbReference type="OrthoDB" id="10362110at2759"/>
<gene>
    <name evidence="1" type="ORF">RFH988_LOCUS31337</name>
</gene>
<proteinExistence type="predicted"/>